<feature type="transmembrane region" description="Helical" evidence="1">
    <location>
        <begin position="135"/>
        <end position="160"/>
    </location>
</feature>
<organism evidence="2 3">
    <name type="scientific">Terracoccus luteus</name>
    <dbReference type="NCBI Taxonomy" id="53356"/>
    <lineage>
        <taxon>Bacteria</taxon>
        <taxon>Bacillati</taxon>
        <taxon>Actinomycetota</taxon>
        <taxon>Actinomycetes</taxon>
        <taxon>Micrococcales</taxon>
        <taxon>Intrasporangiaceae</taxon>
        <taxon>Terracoccus</taxon>
    </lineage>
</organism>
<evidence type="ECO:0000256" key="1">
    <source>
        <dbReference type="SAM" id="Phobius"/>
    </source>
</evidence>
<evidence type="ECO:0000313" key="2">
    <source>
        <dbReference type="EMBL" id="RKT77825.1"/>
    </source>
</evidence>
<proteinExistence type="predicted"/>
<dbReference type="Proteomes" id="UP000278440">
    <property type="component" value="Unassembled WGS sequence"/>
</dbReference>
<evidence type="ECO:0008006" key="4">
    <source>
        <dbReference type="Google" id="ProtNLM"/>
    </source>
</evidence>
<feature type="transmembrane region" description="Helical" evidence="1">
    <location>
        <begin position="12"/>
        <end position="42"/>
    </location>
</feature>
<name>A0A495XXF0_9MICO</name>
<keyword evidence="1" id="KW-1133">Transmembrane helix</keyword>
<comment type="caution">
    <text evidence="2">The sequence shown here is derived from an EMBL/GenBank/DDBJ whole genome shotgun (WGS) entry which is preliminary data.</text>
</comment>
<dbReference type="RefSeq" id="WP_245963500.1">
    <property type="nucleotide sequence ID" value="NZ_RBXT01000001.1"/>
</dbReference>
<feature type="transmembrane region" description="Helical" evidence="1">
    <location>
        <begin position="81"/>
        <end position="114"/>
    </location>
</feature>
<sequence length="163" mass="16756">MVISETTVLVALAMAVGTVGIIVPVLPGLLLVWGAFVVWAIAAGTTGGWVGLGVATLVYAAGLVAQYLFPGRRLKAAGVPTWVIGLALLVGVVGLFVVPVVGGPLGFVATVFIVQSVRHRDPVVARRATGQALRAVVVNLGVELLTALALVTTWVVTVWVTRA</sequence>
<protein>
    <recommendedName>
        <fullName evidence="4">DUF456 family protein</fullName>
    </recommendedName>
</protein>
<keyword evidence="3" id="KW-1185">Reference proteome</keyword>
<feature type="transmembrane region" description="Helical" evidence="1">
    <location>
        <begin position="49"/>
        <end position="69"/>
    </location>
</feature>
<gene>
    <name evidence="2" type="ORF">DFJ68_1253</name>
</gene>
<dbReference type="Pfam" id="PF04306">
    <property type="entry name" value="DUF456"/>
    <property type="match status" value="1"/>
</dbReference>
<evidence type="ECO:0000313" key="3">
    <source>
        <dbReference type="Proteomes" id="UP000278440"/>
    </source>
</evidence>
<dbReference type="AlphaFoldDB" id="A0A495XXF0"/>
<accession>A0A495XXF0</accession>
<keyword evidence="1" id="KW-0812">Transmembrane</keyword>
<dbReference type="EMBL" id="RBXT01000001">
    <property type="protein sequence ID" value="RKT77825.1"/>
    <property type="molecule type" value="Genomic_DNA"/>
</dbReference>
<keyword evidence="1" id="KW-0472">Membrane</keyword>
<dbReference type="InterPro" id="IPR007403">
    <property type="entry name" value="DUF456"/>
</dbReference>
<reference evidence="2 3" key="1">
    <citation type="submission" date="2018-10" db="EMBL/GenBank/DDBJ databases">
        <title>Sequencing the genomes of 1000 actinobacteria strains.</title>
        <authorList>
            <person name="Klenk H.-P."/>
        </authorList>
    </citation>
    <scope>NUCLEOTIDE SEQUENCE [LARGE SCALE GENOMIC DNA]</scope>
    <source>
        <strain evidence="2 3">DSM 44267</strain>
    </source>
</reference>